<protein>
    <submittedName>
        <fullName evidence="2">Uncharacterized protein</fullName>
    </submittedName>
</protein>
<evidence type="ECO:0000313" key="2">
    <source>
        <dbReference type="EMBL" id="CAI6235623.1"/>
    </source>
</evidence>
<name>A0A9W4TZK8_9PLEO</name>
<gene>
    <name evidence="2" type="ORF">PDIGIT_LOCUS387</name>
</gene>
<feature type="compositionally biased region" description="Basic and acidic residues" evidence="1">
    <location>
        <begin position="22"/>
        <end position="33"/>
    </location>
</feature>
<reference evidence="2" key="1">
    <citation type="submission" date="2023-01" db="EMBL/GenBank/DDBJ databases">
        <authorList>
            <person name="Van Ghelder C."/>
            <person name="Rancurel C."/>
        </authorList>
    </citation>
    <scope>NUCLEOTIDE SEQUENCE</scope>
    <source>
        <strain evidence="2">CNCM I-4278</strain>
    </source>
</reference>
<evidence type="ECO:0000313" key="3">
    <source>
        <dbReference type="Proteomes" id="UP001152607"/>
    </source>
</evidence>
<dbReference type="Proteomes" id="UP001152607">
    <property type="component" value="Unassembled WGS sequence"/>
</dbReference>
<comment type="caution">
    <text evidence="2">The sequence shown here is derived from an EMBL/GenBank/DDBJ whole genome shotgun (WGS) entry which is preliminary data.</text>
</comment>
<evidence type="ECO:0000256" key="1">
    <source>
        <dbReference type="SAM" id="MobiDB-lite"/>
    </source>
</evidence>
<dbReference type="AlphaFoldDB" id="A0A9W4TZK8"/>
<proteinExistence type="predicted"/>
<dbReference type="EMBL" id="CAOQHR010000001">
    <property type="protein sequence ID" value="CAI6235623.1"/>
    <property type="molecule type" value="Genomic_DNA"/>
</dbReference>
<accession>A0A9W4TZK8</accession>
<feature type="region of interest" description="Disordered" evidence="1">
    <location>
        <begin position="1"/>
        <end position="40"/>
    </location>
</feature>
<sequence>MKRATRRFFDPALETKRKRQFKEHASPRGEKPSEFWLLPK</sequence>
<organism evidence="2 3">
    <name type="scientific">Periconia digitata</name>
    <dbReference type="NCBI Taxonomy" id="1303443"/>
    <lineage>
        <taxon>Eukaryota</taxon>
        <taxon>Fungi</taxon>
        <taxon>Dikarya</taxon>
        <taxon>Ascomycota</taxon>
        <taxon>Pezizomycotina</taxon>
        <taxon>Dothideomycetes</taxon>
        <taxon>Pleosporomycetidae</taxon>
        <taxon>Pleosporales</taxon>
        <taxon>Massarineae</taxon>
        <taxon>Periconiaceae</taxon>
        <taxon>Periconia</taxon>
    </lineage>
</organism>
<keyword evidence="3" id="KW-1185">Reference proteome</keyword>